<dbReference type="EMBL" id="LAZR01000001">
    <property type="protein sequence ID" value="KKO12060.1"/>
    <property type="molecule type" value="Genomic_DNA"/>
</dbReference>
<sequence length="396" mass="42121">MPYLCHPGAVFVNTLKVLFGRFTRLLAITTAAALMLPSASAQQPDPAADIIELAIVGPMVGTSFSIGMQFKAGVHAALTSLDEGLLLGRPVRVSEHNDSCTRIIAERVAQDLVQNPPHVVIGHSCSATTVVAAPVYARHGVLQITPSSTAPLVTEMGIDSIFRMIGRDDLQGEMAAEKIAAQYAGRRVGILRYPNDYSIGLTDNAIAGLAGLGIEPAIVLEMSASASSYLDDIMALIEHDIDVLYLTGGALDSGVFVRQARQMDVPFDIIGSDTLVSPIFAETAGAASNGVAFTFLPESAANLDSDRMQAANAAIRAQGMEPDGYTLLAYAAIEIWIEGVRRADSIETSAVAAAIREAPLDTLIGRISFNGKGDIQTEYPTFAWYVWQDGQRVQID</sequence>
<organism evidence="3">
    <name type="scientific">marine sediment metagenome</name>
    <dbReference type="NCBI Taxonomy" id="412755"/>
    <lineage>
        <taxon>unclassified sequences</taxon>
        <taxon>metagenomes</taxon>
        <taxon>ecological metagenomes</taxon>
    </lineage>
</organism>
<evidence type="ECO:0000259" key="2">
    <source>
        <dbReference type="Pfam" id="PF13458"/>
    </source>
</evidence>
<dbReference type="PANTHER" id="PTHR47151:SF2">
    <property type="entry name" value="AMINO ACID BINDING PROTEIN"/>
    <property type="match status" value="1"/>
</dbReference>
<dbReference type="CDD" id="cd06342">
    <property type="entry name" value="PBP1_ABC_LIVBP-like"/>
    <property type="match status" value="1"/>
</dbReference>
<dbReference type="Pfam" id="PF13458">
    <property type="entry name" value="Peripla_BP_6"/>
    <property type="match status" value="1"/>
</dbReference>
<reference evidence="3" key="1">
    <citation type="journal article" date="2015" name="Nature">
        <title>Complex archaea that bridge the gap between prokaryotes and eukaryotes.</title>
        <authorList>
            <person name="Spang A."/>
            <person name="Saw J.H."/>
            <person name="Jorgensen S.L."/>
            <person name="Zaremba-Niedzwiedzka K."/>
            <person name="Martijn J."/>
            <person name="Lind A.E."/>
            <person name="van Eijk R."/>
            <person name="Schleper C."/>
            <person name="Guy L."/>
            <person name="Ettema T.J."/>
        </authorList>
    </citation>
    <scope>NUCLEOTIDE SEQUENCE</scope>
</reference>
<proteinExistence type="predicted"/>
<gene>
    <name evidence="3" type="ORF">LCGC14_0000680</name>
</gene>
<dbReference type="Gene3D" id="3.40.50.2300">
    <property type="match status" value="2"/>
</dbReference>
<dbReference type="InterPro" id="IPR028081">
    <property type="entry name" value="Leu-bd"/>
</dbReference>
<comment type="caution">
    <text evidence="3">The sequence shown here is derived from an EMBL/GenBank/DDBJ whole genome shotgun (WGS) entry which is preliminary data.</text>
</comment>
<accession>A0A0F9W6T8</accession>
<protein>
    <recommendedName>
        <fullName evidence="2">Leucine-binding protein domain-containing protein</fullName>
    </recommendedName>
</protein>
<dbReference type="SUPFAM" id="SSF53822">
    <property type="entry name" value="Periplasmic binding protein-like I"/>
    <property type="match status" value="1"/>
</dbReference>
<evidence type="ECO:0000313" key="3">
    <source>
        <dbReference type="EMBL" id="KKO12060.1"/>
    </source>
</evidence>
<dbReference type="AlphaFoldDB" id="A0A0F9W6T8"/>
<feature type="domain" description="Leucine-binding protein" evidence="2">
    <location>
        <begin position="51"/>
        <end position="376"/>
    </location>
</feature>
<evidence type="ECO:0000256" key="1">
    <source>
        <dbReference type="ARBA" id="ARBA00022729"/>
    </source>
</evidence>
<keyword evidence="1" id="KW-0732">Signal</keyword>
<dbReference type="InterPro" id="IPR028082">
    <property type="entry name" value="Peripla_BP_I"/>
</dbReference>
<name>A0A0F9W6T8_9ZZZZ</name>
<dbReference type="PANTHER" id="PTHR47151">
    <property type="entry name" value="LEU/ILE/VAL-BINDING ABC TRANSPORTER SUBUNIT"/>
    <property type="match status" value="1"/>
</dbReference>